<feature type="transmembrane region" description="Helical" evidence="1">
    <location>
        <begin position="31"/>
        <end position="52"/>
    </location>
</feature>
<evidence type="ECO:0000313" key="2">
    <source>
        <dbReference type="EnsemblMetazoa" id="XP_044314963.1"/>
    </source>
</evidence>
<keyword evidence="1" id="KW-0472">Membrane</keyword>
<reference evidence="2" key="2">
    <citation type="submission" date="2025-05" db="UniProtKB">
        <authorList>
            <consortium name="EnsemblMetazoa"/>
        </authorList>
    </citation>
    <scope>IDENTIFICATION</scope>
</reference>
<accession>A0ABM5J801</accession>
<dbReference type="GeneID" id="108046309"/>
<proteinExistence type="predicted"/>
<dbReference type="EnsemblMetazoa" id="XM_044459028.1">
    <property type="protein sequence ID" value="XP_044314963.1"/>
    <property type="gene ID" value="LOC108046309"/>
</dbReference>
<reference evidence="3" key="1">
    <citation type="journal article" date="2021" name="Elife">
        <title>Highly contiguous assemblies of 101 drosophilid genomes.</title>
        <authorList>
            <person name="Kim B.Y."/>
            <person name="Wang J.R."/>
            <person name="Miller D.E."/>
            <person name="Barmina O."/>
            <person name="Delaney E."/>
            <person name="Thompson A."/>
            <person name="Comeault A.A."/>
            <person name="Peede D."/>
            <person name="D'Agostino E.R."/>
            <person name="Pelaez J."/>
            <person name="Aguilar J.M."/>
            <person name="Haji D."/>
            <person name="Matsunaga T."/>
            <person name="Armstrong E.E."/>
            <person name="Zych M."/>
            <person name="Ogawa Y."/>
            <person name="Stamenkovic-Radak M."/>
            <person name="Jelic M."/>
            <person name="Veselinovic M.S."/>
            <person name="Tanaskovic M."/>
            <person name="Eric P."/>
            <person name="Gao J.J."/>
            <person name="Katoh T.K."/>
            <person name="Toda M.J."/>
            <person name="Watabe H."/>
            <person name="Watada M."/>
            <person name="Davis J.S."/>
            <person name="Moyle L.C."/>
            <person name="Manoli G."/>
            <person name="Bertolini E."/>
            <person name="Kostal V."/>
            <person name="Hawley R.S."/>
            <person name="Takahashi A."/>
            <person name="Jones C.D."/>
            <person name="Price D.K."/>
            <person name="Whiteman N."/>
            <person name="Kopp A."/>
            <person name="Matute D.R."/>
            <person name="Petrov D.A."/>
        </authorList>
    </citation>
    <scope>NUCLEOTIDE SEQUENCE [LARGE SCALE GENOMIC DNA]</scope>
</reference>
<protein>
    <submittedName>
        <fullName evidence="2">Uncharacterized protein</fullName>
    </submittedName>
</protein>
<evidence type="ECO:0000256" key="1">
    <source>
        <dbReference type="SAM" id="Phobius"/>
    </source>
</evidence>
<feature type="transmembrane region" description="Helical" evidence="1">
    <location>
        <begin position="64"/>
        <end position="81"/>
    </location>
</feature>
<sequence>MELGIIEDALPQSNNIIESDIENKPFRGVRAIILVILLNCFFVAGITLFYLYLNTVNEVTKKRILDYIIVSGALIAIPMLYRLGDLSKGGPNFYYI</sequence>
<keyword evidence="1" id="KW-1133">Transmembrane helix</keyword>
<name>A0ABM5J801_DRORH</name>
<dbReference type="Proteomes" id="UP001652680">
    <property type="component" value="Unassembled WGS sequence"/>
</dbReference>
<keyword evidence="1" id="KW-0812">Transmembrane</keyword>
<keyword evidence="3" id="KW-1185">Reference proteome</keyword>
<dbReference type="RefSeq" id="XP_044314963.1">
    <property type="nucleotide sequence ID" value="XM_044459028.1"/>
</dbReference>
<organism evidence="2 3">
    <name type="scientific">Drosophila rhopaloa</name>
    <name type="common">Fruit fly</name>
    <dbReference type="NCBI Taxonomy" id="1041015"/>
    <lineage>
        <taxon>Eukaryota</taxon>
        <taxon>Metazoa</taxon>
        <taxon>Ecdysozoa</taxon>
        <taxon>Arthropoda</taxon>
        <taxon>Hexapoda</taxon>
        <taxon>Insecta</taxon>
        <taxon>Pterygota</taxon>
        <taxon>Neoptera</taxon>
        <taxon>Endopterygota</taxon>
        <taxon>Diptera</taxon>
        <taxon>Brachycera</taxon>
        <taxon>Muscomorpha</taxon>
        <taxon>Ephydroidea</taxon>
        <taxon>Drosophilidae</taxon>
        <taxon>Drosophila</taxon>
        <taxon>Sophophora</taxon>
    </lineage>
</organism>
<evidence type="ECO:0000313" key="3">
    <source>
        <dbReference type="Proteomes" id="UP001652680"/>
    </source>
</evidence>